<evidence type="ECO:0000313" key="4">
    <source>
        <dbReference type="Proteomes" id="UP000824890"/>
    </source>
</evidence>
<comment type="caution">
    <text evidence="3">The sequence shown here is derived from an EMBL/GenBank/DDBJ whole genome shotgun (WGS) entry which is preliminary data.</text>
</comment>
<organism evidence="3 4">
    <name type="scientific">Brassica napus</name>
    <name type="common">Rape</name>
    <dbReference type="NCBI Taxonomy" id="3708"/>
    <lineage>
        <taxon>Eukaryota</taxon>
        <taxon>Viridiplantae</taxon>
        <taxon>Streptophyta</taxon>
        <taxon>Embryophyta</taxon>
        <taxon>Tracheophyta</taxon>
        <taxon>Spermatophyta</taxon>
        <taxon>Magnoliopsida</taxon>
        <taxon>eudicotyledons</taxon>
        <taxon>Gunneridae</taxon>
        <taxon>Pentapetalae</taxon>
        <taxon>rosids</taxon>
        <taxon>malvids</taxon>
        <taxon>Brassicales</taxon>
        <taxon>Brassicaceae</taxon>
        <taxon>Brassiceae</taxon>
        <taxon>Brassica</taxon>
    </lineage>
</organism>
<proteinExistence type="predicted"/>
<reference evidence="3 4" key="1">
    <citation type="submission" date="2021-05" db="EMBL/GenBank/DDBJ databases">
        <title>Genome Assembly of Synthetic Allotetraploid Brassica napus Reveals Homoeologous Exchanges between Subgenomes.</title>
        <authorList>
            <person name="Davis J.T."/>
        </authorList>
    </citation>
    <scope>NUCLEOTIDE SEQUENCE [LARGE SCALE GENOMIC DNA]</scope>
    <source>
        <strain evidence="4">cv. Da-Ae</strain>
        <tissue evidence="3">Seedling</tissue>
    </source>
</reference>
<keyword evidence="2" id="KW-0732">Signal</keyword>
<evidence type="ECO:0000256" key="2">
    <source>
        <dbReference type="SAM" id="SignalP"/>
    </source>
</evidence>
<feature type="compositionally biased region" description="Polar residues" evidence="1">
    <location>
        <begin position="44"/>
        <end position="56"/>
    </location>
</feature>
<protein>
    <submittedName>
        <fullName evidence="3">Uncharacterized protein</fullName>
    </submittedName>
</protein>
<feature type="compositionally biased region" description="Basic and acidic residues" evidence="1">
    <location>
        <begin position="185"/>
        <end position="204"/>
    </location>
</feature>
<feature type="region of interest" description="Disordered" evidence="1">
    <location>
        <begin position="104"/>
        <end position="213"/>
    </location>
</feature>
<evidence type="ECO:0000313" key="3">
    <source>
        <dbReference type="EMBL" id="KAH0929631.1"/>
    </source>
</evidence>
<keyword evidence="4" id="KW-1185">Reference proteome</keyword>
<dbReference type="Proteomes" id="UP000824890">
    <property type="component" value="Unassembled WGS sequence"/>
</dbReference>
<feature type="region of interest" description="Disordered" evidence="1">
    <location>
        <begin position="32"/>
        <end position="59"/>
    </location>
</feature>
<gene>
    <name evidence="3" type="ORF">HID58_015358</name>
</gene>
<accession>A0ABQ8DMD3</accession>
<sequence length="213" mass="23637">HITKLASAASHIGLFVAWTRVAILAVEGTRVARSSRHHRFSSSPEIQPSDRPTNPELNSSVNLHLNHLWGSNIGEIDRRGSSTTIHRKHPRESIACIITLSAGALHSPPTSTQSTEPKIKRKKKNKREKLNPKRLGPVTQGCVSLHPPETKADDGGTEDASPPRRQKTGGDGSLFRNRVVTLGPEPRRLVADQNSDRRNPEETKRRQKPVYFI</sequence>
<dbReference type="EMBL" id="JAGKQM010000004">
    <property type="protein sequence ID" value="KAH0929631.1"/>
    <property type="molecule type" value="Genomic_DNA"/>
</dbReference>
<name>A0ABQ8DMD3_BRANA</name>
<feature type="chain" id="PRO_5046227158" evidence="2">
    <location>
        <begin position="29"/>
        <end position="213"/>
    </location>
</feature>
<feature type="signal peptide" evidence="2">
    <location>
        <begin position="1"/>
        <end position="28"/>
    </location>
</feature>
<feature type="non-terminal residue" evidence="3">
    <location>
        <position position="1"/>
    </location>
</feature>
<evidence type="ECO:0000256" key="1">
    <source>
        <dbReference type="SAM" id="MobiDB-lite"/>
    </source>
</evidence>